<dbReference type="GO" id="GO:0016491">
    <property type="term" value="F:oxidoreductase activity"/>
    <property type="evidence" value="ECO:0007669"/>
    <property type="project" value="InterPro"/>
</dbReference>
<dbReference type="Pfam" id="PF03447">
    <property type="entry name" value="NAD_binding_3"/>
    <property type="match status" value="1"/>
</dbReference>
<dbReference type="GeneID" id="94693514"/>
<dbReference type="Gene3D" id="3.40.50.720">
    <property type="entry name" value="NAD(P)-binding Rossmann-like Domain"/>
    <property type="match status" value="1"/>
</dbReference>
<proteinExistence type="predicted"/>
<evidence type="ECO:0000313" key="3">
    <source>
        <dbReference type="Proteomes" id="UP000183417"/>
    </source>
</evidence>
<evidence type="ECO:0000259" key="1">
    <source>
        <dbReference type="Pfam" id="PF03447"/>
    </source>
</evidence>
<name>A0A1H3RCH6_9BURK</name>
<dbReference type="AlphaFoldDB" id="A0A1H3RCH6"/>
<organism evidence="2 3">
    <name type="scientific">Delftia lacustris</name>
    <dbReference type="NCBI Taxonomy" id="558537"/>
    <lineage>
        <taxon>Bacteria</taxon>
        <taxon>Pseudomonadati</taxon>
        <taxon>Pseudomonadota</taxon>
        <taxon>Betaproteobacteria</taxon>
        <taxon>Burkholderiales</taxon>
        <taxon>Comamonadaceae</taxon>
        <taxon>Delftia</taxon>
    </lineage>
</organism>
<gene>
    <name evidence="2" type="ORF">SAMN05421547_11577</name>
</gene>
<reference evidence="2 3" key="1">
    <citation type="submission" date="2016-10" db="EMBL/GenBank/DDBJ databases">
        <authorList>
            <person name="de Groot N.N."/>
        </authorList>
    </citation>
    <scope>NUCLEOTIDE SEQUENCE [LARGE SCALE GENOMIC DNA]</scope>
    <source>
        <strain evidence="2 3">LMG 24775</strain>
    </source>
</reference>
<dbReference type="InterPro" id="IPR036291">
    <property type="entry name" value="NAD(P)-bd_dom_sf"/>
</dbReference>
<dbReference type="Proteomes" id="UP000183417">
    <property type="component" value="Unassembled WGS sequence"/>
</dbReference>
<dbReference type="InterPro" id="IPR005106">
    <property type="entry name" value="Asp/hSer_DH_NAD-bd"/>
</dbReference>
<accession>A0A1H3RCH6</accession>
<dbReference type="GO" id="GO:0050661">
    <property type="term" value="F:NADP binding"/>
    <property type="evidence" value="ECO:0007669"/>
    <property type="project" value="InterPro"/>
</dbReference>
<dbReference type="EMBL" id="FNPE01000015">
    <property type="protein sequence ID" value="SDZ23532.1"/>
    <property type="molecule type" value="Genomic_DNA"/>
</dbReference>
<protein>
    <submittedName>
        <fullName evidence="2">Homoserine dehydrogenase, NAD binding domain</fullName>
    </submittedName>
</protein>
<evidence type="ECO:0000313" key="2">
    <source>
        <dbReference type="EMBL" id="SDZ23532.1"/>
    </source>
</evidence>
<sequence>MQAFRIVVIGAGQTGTPLLQQLLDAPFVQLLGVADLDLNQPGIALARARGVPVTTRFMELVDAAVDIIIDVTGSLQVRESLRSKMVETGNTHTLIMHEAIALLMMSLSAGRLVVGKHSDLEYS</sequence>
<dbReference type="SUPFAM" id="SSF51735">
    <property type="entry name" value="NAD(P)-binding Rossmann-fold domains"/>
    <property type="match status" value="1"/>
</dbReference>
<dbReference type="RefSeq" id="WP_012204656.1">
    <property type="nucleotide sequence ID" value="NZ_CP141274.1"/>
</dbReference>
<feature type="domain" description="Aspartate/homoserine dehydrogenase NAD-binding" evidence="1">
    <location>
        <begin position="10"/>
        <end position="81"/>
    </location>
</feature>